<accession>A0A9Q3C2H8</accession>
<organism evidence="1 2">
    <name type="scientific">Austropuccinia psidii MF-1</name>
    <dbReference type="NCBI Taxonomy" id="1389203"/>
    <lineage>
        <taxon>Eukaryota</taxon>
        <taxon>Fungi</taxon>
        <taxon>Dikarya</taxon>
        <taxon>Basidiomycota</taxon>
        <taxon>Pucciniomycotina</taxon>
        <taxon>Pucciniomycetes</taxon>
        <taxon>Pucciniales</taxon>
        <taxon>Sphaerophragmiaceae</taxon>
        <taxon>Austropuccinia</taxon>
    </lineage>
</organism>
<protein>
    <submittedName>
        <fullName evidence="1">Uncharacterized protein</fullName>
    </submittedName>
</protein>
<gene>
    <name evidence="1" type="ORF">O181_015714</name>
</gene>
<dbReference type="EMBL" id="AVOT02004308">
    <property type="protein sequence ID" value="MBW0475999.1"/>
    <property type="molecule type" value="Genomic_DNA"/>
</dbReference>
<dbReference type="AlphaFoldDB" id="A0A9Q3C2H8"/>
<dbReference type="Proteomes" id="UP000765509">
    <property type="component" value="Unassembled WGS sequence"/>
</dbReference>
<sequence length="281" mass="32147">METLHQDQQSQTPEGSPKCDIWDGLVWRHFTGTGNIHDPPFMSIPGALAFPIYVEWFNAHGKSTRNHPWSKGANCASIELPFNATHRGSQRAMERLSLCTHLNRSFRIFNRVAILTAIADVAAMHKLTGFISHSGNHFCNFCTFQKAQIVEIGPQFHYTRSYQNHNSTIEKWVWVSPQQRQGNVSEYGVQYSILEDLLYWDATRIVNLDIMHNLILGIVKDYANFKLFLPESNSKIYFRSRSKSNDTKTSDSNSMTSNSSLDKIKFREACSLRRDAAKIIN</sequence>
<proteinExistence type="predicted"/>
<keyword evidence="2" id="KW-1185">Reference proteome</keyword>
<name>A0A9Q3C2H8_9BASI</name>
<evidence type="ECO:0000313" key="2">
    <source>
        <dbReference type="Proteomes" id="UP000765509"/>
    </source>
</evidence>
<dbReference type="OrthoDB" id="2506909at2759"/>
<reference evidence="1" key="1">
    <citation type="submission" date="2021-03" db="EMBL/GenBank/DDBJ databases">
        <title>Draft genome sequence of rust myrtle Austropuccinia psidii MF-1, a brazilian biotype.</title>
        <authorList>
            <person name="Quecine M.C."/>
            <person name="Pachon D.M.R."/>
            <person name="Bonatelli M.L."/>
            <person name="Correr F.H."/>
            <person name="Franceschini L.M."/>
            <person name="Leite T.F."/>
            <person name="Margarido G.R.A."/>
            <person name="Almeida C.A."/>
            <person name="Ferrarezi J.A."/>
            <person name="Labate C.A."/>
        </authorList>
    </citation>
    <scope>NUCLEOTIDE SEQUENCE</scope>
    <source>
        <strain evidence="1">MF-1</strain>
    </source>
</reference>
<comment type="caution">
    <text evidence="1">The sequence shown here is derived from an EMBL/GenBank/DDBJ whole genome shotgun (WGS) entry which is preliminary data.</text>
</comment>
<evidence type="ECO:0000313" key="1">
    <source>
        <dbReference type="EMBL" id="MBW0475999.1"/>
    </source>
</evidence>